<dbReference type="Proteomes" id="UP000525565">
    <property type="component" value="Unassembled WGS sequence"/>
</dbReference>
<evidence type="ECO:0000313" key="3">
    <source>
        <dbReference type="Proteomes" id="UP000525565"/>
    </source>
</evidence>
<reference evidence="2 3" key="1">
    <citation type="submission" date="2019-09" db="EMBL/GenBank/DDBJ databases">
        <title>Bird 10,000 Genomes (B10K) Project - Family phase.</title>
        <authorList>
            <person name="Zhang G."/>
        </authorList>
    </citation>
    <scope>NUCLEOTIDE SEQUENCE [LARGE SCALE GENOMIC DNA]</scope>
    <source>
        <strain evidence="2">OUT-0051</strain>
        <tissue evidence="2">Kidney</tissue>
    </source>
</reference>
<evidence type="ECO:0000256" key="1">
    <source>
        <dbReference type="SAM" id="Coils"/>
    </source>
</evidence>
<keyword evidence="3" id="KW-1185">Reference proteome</keyword>
<keyword evidence="1" id="KW-0175">Coiled coil</keyword>
<dbReference type="AlphaFoldDB" id="A0A7K7L745"/>
<feature type="non-terminal residue" evidence="2">
    <location>
        <position position="186"/>
    </location>
</feature>
<accession>A0A7K7L745</accession>
<evidence type="ECO:0000313" key="2">
    <source>
        <dbReference type="EMBL" id="NWZ26751.1"/>
    </source>
</evidence>
<feature type="non-terminal residue" evidence="2">
    <location>
        <position position="1"/>
    </location>
</feature>
<name>A0A7K7L745_9AVES</name>
<comment type="caution">
    <text evidence="2">The sequence shown here is derived from an EMBL/GenBank/DDBJ whole genome shotgun (WGS) entry which is preliminary data.</text>
</comment>
<sequence>ESDVAELEKKAEENLLMLCEEKEREQEKLYELKREVLLREREQRLEEALDKQMEVLSPLVSVLGCFKEQYKSFAASLDATRHELPMSNIHIEGDKPTYLDEMQKQLTITQELLAEVMPSYSEESAKACTVLKDIKEMSQELDKELQRSFTQVQNLSYEVSKEISLHNQSICEDNYGLDVVKHWYFN</sequence>
<proteinExistence type="predicted"/>
<feature type="coiled-coil region" evidence="1">
    <location>
        <begin position="8"/>
        <end position="35"/>
    </location>
</feature>
<gene>
    <name evidence="2" type="primary">Haus8</name>
    <name evidence="2" type="ORF">ASASCU_R10718</name>
</gene>
<organism evidence="2 3">
    <name type="scientific">Asarcornis scutulata</name>
    <dbReference type="NCBI Taxonomy" id="75869"/>
    <lineage>
        <taxon>Eukaryota</taxon>
        <taxon>Metazoa</taxon>
        <taxon>Chordata</taxon>
        <taxon>Craniata</taxon>
        <taxon>Vertebrata</taxon>
        <taxon>Euteleostomi</taxon>
        <taxon>Archelosauria</taxon>
        <taxon>Archosauria</taxon>
        <taxon>Dinosauria</taxon>
        <taxon>Saurischia</taxon>
        <taxon>Theropoda</taxon>
        <taxon>Coelurosauria</taxon>
        <taxon>Aves</taxon>
        <taxon>Neognathae</taxon>
        <taxon>Galloanserae</taxon>
        <taxon>Anseriformes</taxon>
        <taxon>Anatidae</taxon>
        <taxon>Anatinae</taxon>
        <taxon>Asarcornis</taxon>
    </lineage>
</organism>
<dbReference type="EMBL" id="VZSO01000219">
    <property type="protein sequence ID" value="NWZ26751.1"/>
    <property type="molecule type" value="Genomic_DNA"/>
</dbReference>
<protein>
    <submittedName>
        <fullName evidence="2">HAUS8 protein</fullName>
    </submittedName>
</protein>